<dbReference type="InterPro" id="IPR010807">
    <property type="entry name" value="YfgJ-like"/>
</dbReference>
<dbReference type="Gene3D" id="2.10.290.10">
    <property type="entry name" value="YfgJ-like"/>
    <property type="match status" value="1"/>
</dbReference>
<dbReference type="InterPro" id="IPR029037">
    <property type="entry name" value="DUF1407/YfgJ-like_sf"/>
</dbReference>
<evidence type="ECO:0000313" key="1">
    <source>
        <dbReference type="EMBL" id="UQY43201.1"/>
    </source>
</evidence>
<proteinExistence type="predicted"/>
<accession>A0ABY4R8P8</accession>
<evidence type="ECO:0000313" key="2">
    <source>
        <dbReference type="Proteomes" id="UP001056635"/>
    </source>
</evidence>
<dbReference type="SUPFAM" id="SSF161187">
    <property type="entry name" value="YfgJ-like"/>
    <property type="match status" value="1"/>
</dbReference>
<dbReference type="Proteomes" id="UP001056635">
    <property type="component" value="Chromosome"/>
</dbReference>
<sequence length="73" mass="8292">MSQLCERCKSPLTLTDHDFSCQQCDAHYARQPQCPECHQPLQVLKACGATDYFCPHGHGLISKMRVEFVPVKQ</sequence>
<reference evidence="1" key="1">
    <citation type="submission" date="2021-09" db="EMBL/GenBank/DDBJ databases">
        <title>First case of bloodstream infection caused by Mixta hanseatica sp. nov., a member of the Erwiniaceae family.</title>
        <authorList>
            <person name="Both A."/>
            <person name="Huang J."/>
            <person name="Wenzel P."/>
            <person name="Aepfelbacher M."/>
            <person name="Rohde H."/>
            <person name="Christner M."/>
            <person name="Hentschke M."/>
        </authorList>
    </citation>
    <scope>NUCLEOTIDE SEQUENCE</scope>
    <source>
        <strain evidence="1">X22927</strain>
    </source>
</reference>
<gene>
    <name evidence="1" type="ORF">K6958_15075</name>
</gene>
<dbReference type="Pfam" id="PF07191">
    <property type="entry name" value="Zn_ribbon_6"/>
    <property type="match status" value="1"/>
</dbReference>
<dbReference type="EMBL" id="CP082904">
    <property type="protein sequence ID" value="UQY43201.1"/>
    <property type="molecule type" value="Genomic_DNA"/>
</dbReference>
<organism evidence="1 2">
    <name type="scientific">Mixta hanseatica</name>
    <dbReference type="NCBI Taxonomy" id="2872648"/>
    <lineage>
        <taxon>Bacteria</taxon>
        <taxon>Pseudomonadati</taxon>
        <taxon>Pseudomonadota</taxon>
        <taxon>Gammaproteobacteria</taxon>
        <taxon>Enterobacterales</taxon>
        <taxon>Erwiniaceae</taxon>
        <taxon>Mixta</taxon>
    </lineage>
</organism>
<keyword evidence="2" id="KW-1185">Reference proteome</keyword>
<dbReference type="RefSeq" id="WP_249891895.1">
    <property type="nucleotide sequence ID" value="NZ_CP082904.1"/>
</dbReference>
<protein>
    <submittedName>
        <fullName evidence="1">Zinc ribbon domain-containing protein</fullName>
    </submittedName>
</protein>
<name>A0ABY4R8P8_9GAMM</name>